<keyword evidence="1" id="KW-1133">Transmembrane helix</keyword>
<dbReference type="EMBL" id="CP006670">
    <property type="protein sequence ID" value="EHR77917.1"/>
    <property type="molecule type" value="Genomic_DNA"/>
</dbReference>
<dbReference type="RefSeq" id="WP_004069394.1">
    <property type="nucleotide sequence ID" value="NC_022084.1"/>
</dbReference>
<evidence type="ECO:0000256" key="1">
    <source>
        <dbReference type="SAM" id="Phobius"/>
    </source>
</evidence>
<keyword evidence="3" id="KW-1185">Reference proteome</keyword>
<evidence type="ECO:0000313" key="3">
    <source>
        <dbReference type="Proteomes" id="UP000015502"/>
    </source>
</evidence>
<evidence type="ECO:0000313" key="2">
    <source>
        <dbReference type="EMBL" id="EHR77917.1"/>
    </source>
</evidence>
<dbReference type="Proteomes" id="UP000015502">
    <property type="component" value="Chromosome"/>
</dbReference>
<organism evidence="2 3">
    <name type="scientific">Thermococcus litoralis (strain ATCC 51850 / DSM 5473 / JCM 8560 / NS-C)</name>
    <dbReference type="NCBI Taxonomy" id="523849"/>
    <lineage>
        <taxon>Archaea</taxon>
        <taxon>Methanobacteriati</taxon>
        <taxon>Methanobacteriota</taxon>
        <taxon>Thermococci</taxon>
        <taxon>Thermococcales</taxon>
        <taxon>Thermococcaceae</taxon>
        <taxon>Thermococcus</taxon>
    </lineage>
</organism>
<sequence>MNIKKLLFILITLLILTPQTEAIPIDEAKKDIIEKIIEDKSIENAELSYKIYVRSLGIIAIARSGVKEEKTIEEYSEWLKSLQSDDGSFPPIVTFDVSGVPFCDAYYYAERPKEFEGFPSCLYGFSFKKCPEYSYITTCSRAASTALVLYALLDAGEPEDSPAVKKGVQYLLKTMKNGTYWTYVYTISSSKVGRSSCKEAEAIWGFKETPSLVSTAYAIALLHRLGYDVSKPLEWLNSNLEPKNLMNEEYLPFFIDNETPKWNYNFPFYQLGFPTVHVSHREPLESLIIPLVLIKEEGLELNQNAVDFVVSILNSTKLSFDDYYALYVSANLFWDSKEKYRIDVTFNGTNLTKIGENGTFYYLLSKSWEFEAFDENFTVSGRLNFTIPEEISWEPEVDVFLLKKLSNASYIKFYCAEIEKCGKGCYEFEIHPRYDWWSDSIRPSAMALLWYYLSGRNNEDIGRFLEEYNSLRCESELAGDYGKRGCSEDYAMLLFLMDLQSGSFKIQEEEALQRKVIGAFAGIIAILLMAWYLKRKE</sequence>
<dbReference type="KEGG" id="tlt:OCC_03022"/>
<dbReference type="HOGENOM" id="CLU_506827_0_0_2"/>
<evidence type="ECO:0008006" key="4">
    <source>
        <dbReference type="Google" id="ProtNLM"/>
    </source>
</evidence>
<dbReference type="AlphaFoldDB" id="H3ZQ26"/>
<feature type="transmembrane region" description="Helical" evidence="1">
    <location>
        <begin position="516"/>
        <end position="533"/>
    </location>
</feature>
<protein>
    <recommendedName>
        <fullName evidence="4">Squalene cyclase C-terminal domain-containing protein</fullName>
    </recommendedName>
</protein>
<proteinExistence type="predicted"/>
<dbReference type="Gene3D" id="1.50.10.20">
    <property type="match status" value="1"/>
</dbReference>
<keyword evidence="1" id="KW-0472">Membrane</keyword>
<dbReference type="InterPro" id="IPR008930">
    <property type="entry name" value="Terpenoid_cyclase/PrenylTrfase"/>
</dbReference>
<name>H3ZQ26_THELN</name>
<dbReference type="PaxDb" id="523849-OCC_03022"/>
<reference evidence="2 3" key="1">
    <citation type="journal article" date="2012" name="J. Bacteriol.">
        <title>Genome sequence of the model hyperthermophilic archaeon Thermococcus litoralis NS-C.</title>
        <authorList>
            <person name="Gardner A.F."/>
            <person name="Kumar S."/>
            <person name="Perler F.B."/>
        </authorList>
    </citation>
    <scope>NUCLEOTIDE SEQUENCE [LARGE SCALE GENOMIC DNA]</scope>
    <source>
        <strain evidence="3">ATCC 51850 / DSM 5473 / JCM 8560 / NS-C</strain>
    </source>
</reference>
<gene>
    <name evidence="2" type="ORF">OCC_03022</name>
</gene>
<dbReference type="GeneID" id="16550050"/>
<dbReference type="SUPFAM" id="SSF48239">
    <property type="entry name" value="Terpenoid cyclases/Protein prenyltransferases"/>
    <property type="match status" value="1"/>
</dbReference>
<accession>H3ZQ26</accession>
<keyword evidence="1" id="KW-0812">Transmembrane</keyword>